<dbReference type="Proteomes" id="UP000039865">
    <property type="component" value="Unassembled WGS sequence"/>
</dbReference>
<keyword evidence="2 5" id="KW-0396">Initiation factor</keyword>
<dbReference type="GO" id="GO:0031369">
    <property type="term" value="F:translation initiation factor binding"/>
    <property type="evidence" value="ECO:0007669"/>
    <property type="project" value="InterPro"/>
</dbReference>
<dbReference type="InterPro" id="IPR011400">
    <property type="entry name" value="EIF3B"/>
</dbReference>
<dbReference type="AlphaFoldDB" id="A0A078AWD0"/>
<gene>
    <name evidence="5" type="primary">Contig16393.g17460</name>
    <name evidence="5" type="ORF">STYLEM_14626</name>
</gene>
<evidence type="ECO:0000256" key="4">
    <source>
        <dbReference type="ARBA" id="ARBA00022917"/>
    </source>
</evidence>
<dbReference type="PANTHER" id="PTHR14068">
    <property type="entry name" value="EUKARYOTIC TRANSLATION INITIATION FACTOR 3 EIF3 -RELATED"/>
    <property type="match status" value="1"/>
</dbReference>
<dbReference type="PANTHER" id="PTHR14068:SF0">
    <property type="entry name" value="EUKARYOTIC TRANSLATION INITIATION FACTOR 3 SUBUNIT B"/>
    <property type="match status" value="1"/>
</dbReference>
<dbReference type="Gene3D" id="3.30.70.330">
    <property type="match status" value="1"/>
</dbReference>
<name>A0A078AWD0_STYLE</name>
<reference evidence="5 6" key="1">
    <citation type="submission" date="2014-06" db="EMBL/GenBank/DDBJ databases">
        <authorList>
            <person name="Swart Estienne"/>
        </authorList>
    </citation>
    <scope>NUCLEOTIDE SEQUENCE [LARGE SCALE GENOMIC DNA]</scope>
    <source>
        <strain evidence="5 6">130c</strain>
    </source>
</reference>
<keyword evidence="6" id="KW-1185">Reference proteome</keyword>
<dbReference type="GO" id="GO:0005852">
    <property type="term" value="C:eukaryotic translation initiation factor 3 complex"/>
    <property type="evidence" value="ECO:0007669"/>
    <property type="project" value="InterPro"/>
</dbReference>
<dbReference type="OMA" id="HLFWAPR"/>
<evidence type="ECO:0000256" key="1">
    <source>
        <dbReference type="ARBA" id="ARBA00022490"/>
    </source>
</evidence>
<keyword evidence="4" id="KW-0648">Protein biosynthesis</keyword>
<dbReference type="GO" id="GO:0003743">
    <property type="term" value="F:translation initiation factor activity"/>
    <property type="evidence" value="ECO:0007669"/>
    <property type="project" value="UniProtKB-KW"/>
</dbReference>
<keyword evidence="3" id="KW-0694">RNA-binding</keyword>
<dbReference type="InterPro" id="IPR012677">
    <property type="entry name" value="Nucleotide-bd_a/b_plait_sf"/>
</dbReference>
<accession>A0A078AWD0</accession>
<evidence type="ECO:0000256" key="3">
    <source>
        <dbReference type="ARBA" id="ARBA00022884"/>
    </source>
</evidence>
<proteinExistence type="predicted"/>
<dbReference type="InParanoid" id="A0A078AWD0"/>
<dbReference type="FunCoup" id="A0A078AWD0">
    <property type="interactions" value="778"/>
</dbReference>
<sequence>MSISFEEALAKVNGSESFKKIQQLYPNIGFEQEILGNPELGEQIRSACSNQQLTIEDPRKVSDAPKLDEDFSKYFVINNLPICDADKSKKLIQLLIKLYQKKEITFSEADITMPLNEQGMTEGVAFFLASSEEKAKLAAAIMNNYQFDKKHLLSASQINDFEKIMQAKDLASGPKSSSLIDLRDPMLDTKREQFLFQLSKDVHIKWHQIHEQTSSRNVIENVLQSDRPVLWSPKGTYLIVIKHDKVEFHGGKEMQPIITIPEPKVENVSMSPCEKFVLTYAPTQKSPYVVWDFQLVEQIRDFDQKTGESFQTYQWSHDGQYLAKKFIQEIKKEGSDEVEKEKRGLSVYKLPGMELIATDEGVKKSITVDGIEDWAWAPHKNIIVYSCFPSDDNQHPRIGFLEIPSRRTTIKTFASSKRFVLYFHPQGDYLAVMNEYQQKKTTKYSVELFDTKKNSFPHQQILVNRDVLEFTAIIWEPNHSKMAVHTLSKRIVEAGKKDYTLDAKRNGVDIYEMIDDPIKGFITRTIGFLPSEKVTKFSFSGSGDIFTVFEQEPKNASVSFYMILKQQPENVGPAQPVTKKGLSSQVNKLQSTEEKYEFKKTAKQDIYETKFEDVWDQTGRYLAIYGVKRSPLDKTVKSLKFYNIFGEALGSYDQLQNLQQFKWRPRPQGVLKQKDITKLKSEYKTKFLKKFKEEEKSEKKEVNNVVKESKKKIRDEFLSKFFMPLRKEFEEQIDKYEQLWPIKEKDMHSQEVEIEIIYAFDSVLRETKIN</sequence>
<dbReference type="EMBL" id="CCKQ01013837">
    <property type="protein sequence ID" value="CDW85547.1"/>
    <property type="molecule type" value="Genomic_DNA"/>
</dbReference>
<evidence type="ECO:0000313" key="6">
    <source>
        <dbReference type="Proteomes" id="UP000039865"/>
    </source>
</evidence>
<protein>
    <submittedName>
        <fullName evidence="5">Eukaryotic translation initiation factor 3</fullName>
    </submittedName>
</protein>
<dbReference type="GO" id="GO:0003723">
    <property type="term" value="F:RNA binding"/>
    <property type="evidence" value="ECO:0007669"/>
    <property type="project" value="UniProtKB-KW"/>
</dbReference>
<keyword evidence="1" id="KW-0963">Cytoplasm</keyword>
<evidence type="ECO:0000256" key="2">
    <source>
        <dbReference type="ARBA" id="ARBA00022540"/>
    </source>
</evidence>
<dbReference type="SUPFAM" id="SSF82171">
    <property type="entry name" value="DPP6 N-terminal domain-like"/>
    <property type="match status" value="1"/>
</dbReference>
<dbReference type="OrthoDB" id="10250414at2759"/>
<organism evidence="5 6">
    <name type="scientific">Stylonychia lemnae</name>
    <name type="common">Ciliate</name>
    <dbReference type="NCBI Taxonomy" id="5949"/>
    <lineage>
        <taxon>Eukaryota</taxon>
        <taxon>Sar</taxon>
        <taxon>Alveolata</taxon>
        <taxon>Ciliophora</taxon>
        <taxon>Intramacronucleata</taxon>
        <taxon>Spirotrichea</taxon>
        <taxon>Stichotrichia</taxon>
        <taxon>Sporadotrichida</taxon>
        <taxon>Oxytrichidae</taxon>
        <taxon>Stylonychinae</taxon>
        <taxon>Stylonychia</taxon>
    </lineage>
</organism>
<evidence type="ECO:0000313" key="5">
    <source>
        <dbReference type="EMBL" id="CDW85547.1"/>
    </source>
</evidence>